<protein>
    <submittedName>
        <fullName evidence="4">Pectate lyase</fullName>
    </submittedName>
</protein>
<dbReference type="InterPro" id="IPR012334">
    <property type="entry name" value="Pectin_lyas_fold"/>
</dbReference>
<dbReference type="SUPFAM" id="SSF51126">
    <property type="entry name" value="Pectin lyase-like"/>
    <property type="match status" value="1"/>
</dbReference>
<keyword evidence="1" id="KW-0479">Metal-binding</keyword>
<organism evidence="4 5">
    <name type="scientific">Terrimonas ginsenosidimutans</name>
    <dbReference type="NCBI Taxonomy" id="2908004"/>
    <lineage>
        <taxon>Bacteria</taxon>
        <taxon>Pseudomonadati</taxon>
        <taxon>Bacteroidota</taxon>
        <taxon>Chitinophagia</taxon>
        <taxon>Chitinophagales</taxon>
        <taxon>Chitinophagaceae</taxon>
        <taxon>Terrimonas</taxon>
    </lineage>
</organism>
<reference evidence="4" key="1">
    <citation type="submission" date="2022-01" db="EMBL/GenBank/DDBJ databases">
        <authorList>
            <person name="Jo J.-H."/>
            <person name="Im W.-T."/>
        </authorList>
    </citation>
    <scope>NUCLEOTIDE SEQUENCE</scope>
    <source>
        <strain evidence="4">NA20</strain>
    </source>
</reference>
<keyword evidence="2" id="KW-0325">Glycoprotein</keyword>
<keyword evidence="4" id="KW-0456">Lyase</keyword>
<dbReference type="InterPro" id="IPR011050">
    <property type="entry name" value="Pectin_lyase_fold/virulence"/>
</dbReference>
<dbReference type="InterPro" id="IPR052063">
    <property type="entry name" value="Polysaccharide_Lyase_1"/>
</dbReference>
<accession>A0ABS9KNC4</accession>
<dbReference type="EMBL" id="JAKLTR010000003">
    <property type="protein sequence ID" value="MCG2613813.1"/>
    <property type="molecule type" value="Genomic_DNA"/>
</dbReference>
<evidence type="ECO:0000256" key="2">
    <source>
        <dbReference type="ARBA" id="ARBA00023180"/>
    </source>
</evidence>
<dbReference type="GO" id="GO:0016829">
    <property type="term" value="F:lyase activity"/>
    <property type="evidence" value="ECO:0007669"/>
    <property type="project" value="UniProtKB-KW"/>
</dbReference>
<keyword evidence="5" id="KW-1185">Reference proteome</keyword>
<evidence type="ECO:0000313" key="5">
    <source>
        <dbReference type="Proteomes" id="UP001165367"/>
    </source>
</evidence>
<evidence type="ECO:0000256" key="3">
    <source>
        <dbReference type="SAM" id="MobiDB-lite"/>
    </source>
</evidence>
<feature type="region of interest" description="Disordered" evidence="3">
    <location>
        <begin position="419"/>
        <end position="447"/>
    </location>
</feature>
<evidence type="ECO:0000256" key="1">
    <source>
        <dbReference type="ARBA" id="ARBA00022723"/>
    </source>
</evidence>
<gene>
    <name evidence="4" type="ORF">LZZ85_05955</name>
</gene>
<dbReference type="PANTHER" id="PTHR42970:SF1">
    <property type="entry name" value="PECTATE LYASE C-RELATED"/>
    <property type="match status" value="1"/>
</dbReference>
<dbReference type="Gene3D" id="2.160.20.10">
    <property type="entry name" value="Single-stranded right-handed beta-helix, Pectin lyase-like"/>
    <property type="match status" value="1"/>
</dbReference>
<comment type="caution">
    <text evidence="4">The sequence shown here is derived from an EMBL/GenBank/DDBJ whole genome shotgun (WGS) entry which is preliminary data.</text>
</comment>
<evidence type="ECO:0000313" key="4">
    <source>
        <dbReference type="EMBL" id="MCG2613813.1"/>
    </source>
</evidence>
<proteinExistence type="predicted"/>
<sequence length="470" mass="51618">MIVFRAGKLIASVVILMMGLKAGAQVVSFPGAEGFGKYTTGGRGGRVYVVSNLEDDGEGSLRQAVEAKHPRIVVFAVSGTIHLKSRLLIAKNVTIAGQTAPEDGICIADHPVSLNGDNIIVRYLRFRMGDRYQNKGMIDGAGADDAFGGNRKKNIVIDHCSISWSTDEVFSVYGGDSTTLQWNIISEPLNYSYHFETGDKDFEHHGYGGIWGGRHLSAHHNLLAHCVSRNPRFNGVRTKEDAERVDYRNNVIYNWGHNNVYGGEGGQYNLVNNYYKYGPATSKSVQSRIVNPSRQEKPFIDFGQFYVNGNYVDGAKDVSANNLLGVHMGKGFEQEKGKAVVSTSFESIEIPGQSAKEAYECILQCAGASFPVRDTLDARIINDVKNRTGRMIDVQGGYPHGTPYEQTISAWPALKEAKGPLDSDNDGMPDEWEKKNGLNPKDPTDATGFTLNKQYTNIEVYINSLVASVK</sequence>
<name>A0ABS9KNC4_9BACT</name>
<dbReference type="PANTHER" id="PTHR42970">
    <property type="entry name" value="PECTATE LYASE C-RELATED"/>
    <property type="match status" value="1"/>
</dbReference>
<dbReference type="RefSeq" id="WP_237869610.1">
    <property type="nucleotide sequence ID" value="NZ_JAKLTR010000003.1"/>
</dbReference>
<dbReference type="Proteomes" id="UP001165367">
    <property type="component" value="Unassembled WGS sequence"/>
</dbReference>